<name>A0A931DEY0_9ACTN</name>
<accession>A0A931DEY0</accession>
<dbReference type="RefSeq" id="WP_197012407.1">
    <property type="nucleotide sequence ID" value="NZ_BAABES010000010.1"/>
</dbReference>
<protein>
    <submittedName>
        <fullName evidence="1">Uncharacterized protein</fullName>
    </submittedName>
</protein>
<keyword evidence="2" id="KW-1185">Reference proteome</keyword>
<organism evidence="1 2">
    <name type="scientific">Actinomadura viridis</name>
    <dbReference type="NCBI Taxonomy" id="58110"/>
    <lineage>
        <taxon>Bacteria</taxon>
        <taxon>Bacillati</taxon>
        <taxon>Actinomycetota</taxon>
        <taxon>Actinomycetes</taxon>
        <taxon>Streptosporangiales</taxon>
        <taxon>Thermomonosporaceae</taxon>
        <taxon>Actinomadura</taxon>
    </lineage>
</organism>
<dbReference type="AlphaFoldDB" id="A0A931DEY0"/>
<evidence type="ECO:0000313" key="1">
    <source>
        <dbReference type="EMBL" id="MBG6089864.1"/>
    </source>
</evidence>
<sequence length="130" mass="14804">MGQTTSIIVQSQPRPGEVKELFDHCRTLLGANGRHRWHEGPSAYMPGNLEYAMFPAQGLPVWLKIFHTPKGSLQGHDPDADVPAGSVEIRLDDGTRDSHARLVKDIGRWLKNRGWNWQVREHPDQPWRHG</sequence>
<dbReference type="EMBL" id="JADOUA010000001">
    <property type="protein sequence ID" value="MBG6089864.1"/>
    <property type="molecule type" value="Genomic_DNA"/>
</dbReference>
<gene>
    <name evidence="1" type="ORF">IW256_003977</name>
</gene>
<dbReference type="Proteomes" id="UP000614047">
    <property type="component" value="Unassembled WGS sequence"/>
</dbReference>
<reference evidence="1" key="1">
    <citation type="submission" date="2020-11" db="EMBL/GenBank/DDBJ databases">
        <title>Sequencing the genomes of 1000 actinobacteria strains.</title>
        <authorList>
            <person name="Klenk H.-P."/>
        </authorList>
    </citation>
    <scope>NUCLEOTIDE SEQUENCE</scope>
    <source>
        <strain evidence="1">DSM 43175</strain>
    </source>
</reference>
<evidence type="ECO:0000313" key="2">
    <source>
        <dbReference type="Proteomes" id="UP000614047"/>
    </source>
</evidence>
<comment type="caution">
    <text evidence="1">The sequence shown here is derived from an EMBL/GenBank/DDBJ whole genome shotgun (WGS) entry which is preliminary data.</text>
</comment>
<proteinExistence type="predicted"/>